<keyword evidence="11" id="KW-1185">Reference proteome</keyword>
<dbReference type="PROSITE" id="PS50011">
    <property type="entry name" value="PROTEIN_KINASE_DOM"/>
    <property type="match status" value="1"/>
</dbReference>
<dbReference type="SMART" id="SM00220">
    <property type="entry name" value="S_TKc"/>
    <property type="match status" value="1"/>
</dbReference>
<feature type="domain" description="Protein kinase" evidence="9">
    <location>
        <begin position="1"/>
        <end position="134"/>
    </location>
</feature>
<evidence type="ECO:0000313" key="10">
    <source>
        <dbReference type="EnsemblPlants" id="Solyc04g014910.3.1"/>
    </source>
</evidence>
<gene>
    <name evidence="10" type="primary">LOC101258848</name>
</gene>
<proteinExistence type="predicted"/>
<reference evidence="10" key="1">
    <citation type="journal article" date="2012" name="Nature">
        <title>The tomato genome sequence provides insights into fleshy fruit evolution.</title>
        <authorList>
            <consortium name="Tomato Genome Consortium"/>
        </authorList>
    </citation>
    <scope>NUCLEOTIDE SEQUENCE [LARGE SCALE GENOMIC DNA]</scope>
    <source>
        <strain evidence="10">cv. Heinz 1706</strain>
    </source>
</reference>
<dbReference type="PROSITE" id="PS00108">
    <property type="entry name" value="PROTEIN_KINASE_ST"/>
    <property type="match status" value="1"/>
</dbReference>
<dbReference type="GO" id="GO:0004674">
    <property type="term" value="F:protein serine/threonine kinase activity"/>
    <property type="evidence" value="ECO:0007669"/>
    <property type="project" value="UniProtKB-KW"/>
</dbReference>
<dbReference type="EC" id="2.7.11.1" evidence="1"/>
<evidence type="ECO:0000256" key="5">
    <source>
        <dbReference type="ARBA" id="ARBA00022777"/>
    </source>
</evidence>
<reference evidence="10" key="2">
    <citation type="submission" date="2019-01" db="UniProtKB">
        <authorList>
            <consortium name="EnsemblPlants"/>
        </authorList>
    </citation>
    <scope>IDENTIFICATION</scope>
    <source>
        <strain evidence="10">cv. Heinz 1706</strain>
    </source>
</reference>
<dbReference type="PANTHER" id="PTHR48008:SF15">
    <property type="entry name" value="PROLINE-RICH RECEPTOR-LIKE PROTEIN KINASE PERK2"/>
    <property type="match status" value="1"/>
</dbReference>
<dbReference type="InParanoid" id="A0A3Q7GRW0"/>
<dbReference type="Gramene" id="Solyc04g014910.3.1">
    <property type="protein sequence ID" value="Solyc04g014910.3.1"/>
    <property type="gene ID" value="Solyc04g014910.3"/>
</dbReference>
<accession>A0A3Q7GRW0</accession>
<comment type="catalytic activity">
    <reaction evidence="7">
        <text>L-threonyl-[protein] + ATP = O-phospho-L-threonyl-[protein] + ADP + H(+)</text>
        <dbReference type="Rhea" id="RHEA:46608"/>
        <dbReference type="Rhea" id="RHEA-COMP:11060"/>
        <dbReference type="Rhea" id="RHEA-COMP:11605"/>
        <dbReference type="ChEBI" id="CHEBI:15378"/>
        <dbReference type="ChEBI" id="CHEBI:30013"/>
        <dbReference type="ChEBI" id="CHEBI:30616"/>
        <dbReference type="ChEBI" id="CHEBI:61977"/>
        <dbReference type="ChEBI" id="CHEBI:456216"/>
        <dbReference type="EC" id="2.7.11.1"/>
    </reaction>
</comment>
<name>A0A3Q7GRW0_SOLLC</name>
<evidence type="ECO:0000256" key="4">
    <source>
        <dbReference type="ARBA" id="ARBA00022741"/>
    </source>
</evidence>
<dbReference type="GO" id="GO:0005524">
    <property type="term" value="F:ATP binding"/>
    <property type="evidence" value="ECO:0007669"/>
    <property type="project" value="UniProtKB-KW"/>
</dbReference>
<evidence type="ECO:0000313" key="11">
    <source>
        <dbReference type="Proteomes" id="UP000004994"/>
    </source>
</evidence>
<dbReference type="Proteomes" id="UP000004994">
    <property type="component" value="Chromosome 4"/>
</dbReference>
<dbReference type="AlphaFoldDB" id="A0A3Q7GRW0"/>
<evidence type="ECO:0000256" key="6">
    <source>
        <dbReference type="ARBA" id="ARBA00022840"/>
    </source>
</evidence>
<keyword evidence="6" id="KW-0067">ATP-binding</keyword>
<keyword evidence="3" id="KW-0808">Transferase</keyword>
<sequence>MLNGTLDKWLYNHNFFLDMLQRLSIMIDVASAIDYLHNGYSTPVVHCDLKPSNVLLDNEMVGHVSDFGIAKLLGAGEDFVQTRTIATIGYITPEYGQDGIVSTSCDVYSFGIVIMEMFTRRRPSDEIFTGEMNI</sequence>
<organism evidence="10">
    <name type="scientific">Solanum lycopersicum</name>
    <name type="common">Tomato</name>
    <name type="synonym">Lycopersicon esculentum</name>
    <dbReference type="NCBI Taxonomy" id="4081"/>
    <lineage>
        <taxon>Eukaryota</taxon>
        <taxon>Viridiplantae</taxon>
        <taxon>Streptophyta</taxon>
        <taxon>Embryophyta</taxon>
        <taxon>Tracheophyta</taxon>
        <taxon>Spermatophyta</taxon>
        <taxon>Magnoliopsida</taxon>
        <taxon>eudicotyledons</taxon>
        <taxon>Gunneridae</taxon>
        <taxon>Pentapetalae</taxon>
        <taxon>asterids</taxon>
        <taxon>lamiids</taxon>
        <taxon>Solanales</taxon>
        <taxon>Solanaceae</taxon>
        <taxon>Solanoideae</taxon>
        <taxon>Solaneae</taxon>
        <taxon>Solanum</taxon>
        <taxon>Solanum subgen. Lycopersicon</taxon>
    </lineage>
</organism>
<dbReference type="InterPro" id="IPR000719">
    <property type="entry name" value="Prot_kinase_dom"/>
</dbReference>
<evidence type="ECO:0000256" key="3">
    <source>
        <dbReference type="ARBA" id="ARBA00022679"/>
    </source>
</evidence>
<dbReference type="FunFam" id="1.10.510.10:FF:001023">
    <property type="entry name" value="Os07g0541700 protein"/>
    <property type="match status" value="1"/>
</dbReference>
<dbReference type="InterPro" id="IPR011009">
    <property type="entry name" value="Kinase-like_dom_sf"/>
</dbReference>
<keyword evidence="2" id="KW-0723">Serine/threonine-protein kinase</keyword>
<dbReference type="SMR" id="A0A3Q7GRW0"/>
<dbReference type="OMA" id="PWEMITG"/>
<evidence type="ECO:0000256" key="1">
    <source>
        <dbReference type="ARBA" id="ARBA00012513"/>
    </source>
</evidence>
<keyword evidence="4" id="KW-0547">Nucleotide-binding</keyword>
<evidence type="ECO:0000256" key="7">
    <source>
        <dbReference type="ARBA" id="ARBA00047899"/>
    </source>
</evidence>
<evidence type="ECO:0000256" key="8">
    <source>
        <dbReference type="ARBA" id="ARBA00048679"/>
    </source>
</evidence>
<evidence type="ECO:0000256" key="2">
    <source>
        <dbReference type="ARBA" id="ARBA00022527"/>
    </source>
</evidence>
<dbReference type="Gene3D" id="1.10.510.10">
    <property type="entry name" value="Transferase(Phosphotransferase) domain 1"/>
    <property type="match status" value="1"/>
</dbReference>
<dbReference type="InterPro" id="IPR008271">
    <property type="entry name" value="Ser/Thr_kinase_AS"/>
</dbReference>
<dbReference type="PaxDb" id="4081-Solyc04g014910.2.1"/>
<protein>
    <recommendedName>
        <fullName evidence="1">non-specific serine/threonine protein kinase</fullName>
        <ecNumber evidence="1">2.7.11.1</ecNumber>
    </recommendedName>
</protein>
<evidence type="ECO:0000259" key="9">
    <source>
        <dbReference type="PROSITE" id="PS50011"/>
    </source>
</evidence>
<dbReference type="PANTHER" id="PTHR48008">
    <property type="entry name" value="LEUCINE-RICH REPEAT RECEPTOR-LIKE PROTEIN KINASE IMK3-RELATED"/>
    <property type="match status" value="1"/>
</dbReference>
<dbReference type="EnsemblPlants" id="Solyc04g014910.3.1">
    <property type="protein sequence ID" value="Solyc04g014910.3.1"/>
    <property type="gene ID" value="Solyc04g014910.3"/>
</dbReference>
<keyword evidence="5" id="KW-0418">Kinase</keyword>
<dbReference type="OrthoDB" id="676979at2759"/>
<comment type="catalytic activity">
    <reaction evidence="8">
        <text>L-seryl-[protein] + ATP = O-phospho-L-seryl-[protein] + ADP + H(+)</text>
        <dbReference type="Rhea" id="RHEA:17989"/>
        <dbReference type="Rhea" id="RHEA-COMP:9863"/>
        <dbReference type="Rhea" id="RHEA-COMP:11604"/>
        <dbReference type="ChEBI" id="CHEBI:15378"/>
        <dbReference type="ChEBI" id="CHEBI:29999"/>
        <dbReference type="ChEBI" id="CHEBI:30616"/>
        <dbReference type="ChEBI" id="CHEBI:83421"/>
        <dbReference type="ChEBI" id="CHEBI:456216"/>
        <dbReference type="EC" id="2.7.11.1"/>
    </reaction>
</comment>
<dbReference type="InterPro" id="IPR052451">
    <property type="entry name" value="Ser/Thr_kinase-like"/>
</dbReference>
<dbReference type="SUPFAM" id="SSF56112">
    <property type="entry name" value="Protein kinase-like (PK-like)"/>
    <property type="match status" value="1"/>
</dbReference>
<dbReference type="Pfam" id="PF00069">
    <property type="entry name" value="Pkinase"/>
    <property type="match status" value="1"/>
</dbReference>